<dbReference type="EMBL" id="VXLD01000025">
    <property type="protein sequence ID" value="KAB1851150.1"/>
    <property type="molecule type" value="Genomic_DNA"/>
</dbReference>
<organism evidence="1 2">
    <name type="scientific">Acinetobacter tandoii</name>
    <dbReference type="NCBI Taxonomy" id="202954"/>
    <lineage>
        <taxon>Bacteria</taxon>
        <taxon>Pseudomonadati</taxon>
        <taxon>Pseudomonadota</taxon>
        <taxon>Gammaproteobacteria</taxon>
        <taxon>Moraxellales</taxon>
        <taxon>Moraxellaceae</taxon>
        <taxon>Acinetobacter</taxon>
    </lineage>
</organism>
<evidence type="ECO:0000313" key="1">
    <source>
        <dbReference type="EMBL" id="KAB1851150.1"/>
    </source>
</evidence>
<evidence type="ECO:0000313" key="2">
    <source>
        <dbReference type="Proteomes" id="UP000325788"/>
    </source>
</evidence>
<accession>A0A5N4W471</accession>
<dbReference type="Proteomes" id="UP000325788">
    <property type="component" value="Unassembled WGS sequence"/>
</dbReference>
<feature type="non-terminal residue" evidence="1">
    <location>
        <position position="1"/>
    </location>
</feature>
<dbReference type="AlphaFoldDB" id="A0A5N4W471"/>
<proteinExistence type="predicted"/>
<reference evidence="1 2" key="1">
    <citation type="submission" date="2019-09" db="EMBL/GenBank/DDBJ databases">
        <title>Draft genome sequence of Acinetobacter tandoii W4-4-4 isolated from environmental water sample.</title>
        <authorList>
            <person name="Wee S.K."/>
            <person name="Yan B."/>
            <person name="Mustaffa S.B."/>
            <person name="Yap E.P.H."/>
        </authorList>
    </citation>
    <scope>NUCLEOTIDE SEQUENCE [LARGE SCALE GENOMIC DNA]</scope>
    <source>
        <strain evidence="1 2">W4-4-4</strain>
    </source>
</reference>
<gene>
    <name evidence="1" type="ORF">F4W09_16920</name>
</gene>
<sequence>SNAPQLPKSKSLKGALELLRTYGGDNFFKQNSYKVIDSLGKQLTGKLDAKGFAKVTGIAPGAAKVIFEKDETSAWAPSSDFKRDYTWAEPVEKVAASLSSALGQNMKQKLTNSLLLMDKNSLKNIGKNTFNDLAEQTVGQIKDQVSNTALSAVSKQLNLNISPDQMKSLAQLAMNPSQSIDMIKAQGVGFVKDQAATKLAEATQIDSILQQGIVDRFHSQNNG</sequence>
<protein>
    <submittedName>
        <fullName evidence="1">Type VI secretion system tip protein VgrG</fullName>
    </submittedName>
</protein>
<name>A0A5N4W471_9GAMM</name>
<comment type="caution">
    <text evidence="1">The sequence shown here is derived from an EMBL/GenBank/DDBJ whole genome shotgun (WGS) entry which is preliminary data.</text>
</comment>